<name>A0A512D788_9CELL</name>
<evidence type="ECO:0000313" key="4">
    <source>
        <dbReference type="Proteomes" id="UP000321181"/>
    </source>
</evidence>
<feature type="transmembrane region" description="Helical" evidence="2">
    <location>
        <begin position="102"/>
        <end position="127"/>
    </location>
</feature>
<feature type="transmembrane region" description="Helical" evidence="2">
    <location>
        <begin position="77"/>
        <end position="95"/>
    </location>
</feature>
<gene>
    <name evidence="3" type="ORF">CAE01nite_00680</name>
</gene>
<dbReference type="AlphaFoldDB" id="A0A512D788"/>
<reference evidence="3 4" key="1">
    <citation type="submission" date="2019-07" db="EMBL/GenBank/DDBJ databases">
        <title>Whole genome shotgun sequence of Cellulomonas aerilata NBRC 106308.</title>
        <authorList>
            <person name="Hosoyama A."/>
            <person name="Uohara A."/>
            <person name="Ohji S."/>
            <person name="Ichikawa N."/>
        </authorList>
    </citation>
    <scope>NUCLEOTIDE SEQUENCE [LARGE SCALE GENOMIC DNA]</scope>
    <source>
        <strain evidence="3 4">NBRC 106308</strain>
    </source>
</reference>
<evidence type="ECO:0000256" key="2">
    <source>
        <dbReference type="SAM" id="Phobius"/>
    </source>
</evidence>
<feature type="compositionally biased region" description="Basic and acidic residues" evidence="1">
    <location>
        <begin position="8"/>
        <end position="30"/>
    </location>
</feature>
<dbReference type="Proteomes" id="UP000321181">
    <property type="component" value="Unassembled WGS sequence"/>
</dbReference>
<protein>
    <submittedName>
        <fullName evidence="3">Uncharacterized protein</fullName>
    </submittedName>
</protein>
<dbReference type="EMBL" id="BJYY01000001">
    <property type="protein sequence ID" value="GEO32343.1"/>
    <property type="molecule type" value="Genomic_DNA"/>
</dbReference>
<keyword evidence="2" id="KW-1133">Transmembrane helix</keyword>
<sequence length="195" mass="20468">MPAAGDPVNREPGRRVERREHRATSIRSREEDVRAMDSTTVSSLLRGLTAAGVLLSASVHLQLWAQGVRVVPVIGEAFILNAVGGLVLALLVLTWRNPLPLLGAIGFGLSTLAAFGLSVTVGLFGFLEQAAGVPQLLAAASEVAAVVFAAAALVVEHRHPLPRTPSRREAHGVLNTSPVHRAAAAAPVHDDARRS</sequence>
<proteinExistence type="predicted"/>
<comment type="caution">
    <text evidence="3">The sequence shown here is derived from an EMBL/GenBank/DDBJ whole genome shotgun (WGS) entry which is preliminary data.</text>
</comment>
<keyword evidence="4" id="KW-1185">Reference proteome</keyword>
<feature type="region of interest" description="Disordered" evidence="1">
    <location>
        <begin position="1"/>
        <end position="30"/>
    </location>
</feature>
<keyword evidence="2" id="KW-0812">Transmembrane</keyword>
<evidence type="ECO:0000256" key="1">
    <source>
        <dbReference type="SAM" id="MobiDB-lite"/>
    </source>
</evidence>
<evidence type="ECO:0000313" key="3">
    <source>
        <dbReference type="EMBL" id="GEO32343.1"/>
    </source>
</evidence>
<feature type="transmembrane region" description="Helical" evidence="2">
    <location>
        <begin position="133"/>
        <end position="155"/>
    </location>
</feature>
<feature type="transmembrane region" description="Helical" evidence="2">
    <location>
        <begin position="44"/>
        <end position="65"/>
    </location>
</feature>
<keyword evidence="2" id="KW-0472">Membrane</keyword>
<accession>A0A512D788</accession>
<organism evidence="3 4">
    <name type="scientific">Cellulomonas aerilata</name>
    <dbReference type="NCBI Taxonomy" id="515326"/>
    <lineage>
        <taxon>Bacteria</taxon>
        <taxon>Bacillati</taxon>
        <taxon>Actinomycetota</taxon>
        <taxon>Actinomycetes</taxon>
        <taxon>Micrococcales</taxon>
        <taxon>Cellulomonadaceae</taxon>
        <taxon>Cellulomonas</taxon>
    </lineage>
</organism>